<gene>
    <name evidence="5" type="ORF">PVAP13_3NG258146</name>
</gene>
<keyword evidence="3" id="KW-0732">Signal</keyword>
<evidence type="ECO:0000259" key="4">
    <source>
        <dbReference type="Pfam" id="PF00139"/>
    </source>
</evidence>
<evidence type="ECO:0000256" key="2">
    <source>
        <dbReference type="ARBA" id="ARBA00022734"/>
    </source>
</evidence>
<protein>
    <recommendedName>
        <fullName evidence="4">Legume lectin domain-containing protein</fullName>
    </recommendedName>
</protein>
<name>A0A8T0U6Y6_PANVG</name>
<organism evidence="5 6">
    <name type="scientific">Panicum virgatum</name>
    <name type="common">Blackwell switchgrass</name>
    <dbReference type="NCBI Taxonomy" id="38727"/>
    <lineage>
        <taxon>Eukaryota</taxon>
        <taxon>Viridiplantae</taxon>
        <taxon>Streptophyta</taxon>
        <taxon>Embryophyta</taxon>
        <taxon>Tracheophyta</taxon>
        <taxon>Spermatophyta</taxon>
        <taxon>Magnoliopsida</taxon>
        <taxon>Liliopsida</taxon>
        <taxon>Poales</taxon>
        <taxon>Poaceae</taxon>
        <taxon>PACMAD clade</taxon>
        <taxon>Panicoideae</taxon>
        <taxon>Panicodae</taxon>
        <taxon>Paniceae</taxon>
        <taxon>Panicinae</taxon>
        <taxon>Panicum</taxon>
        <taxon>Panicum sect. Hiantes</taxon>
    </lineage>
</organism>
<dbReference type="Proteomes" id="UP000823388">
    <property type="component" value="Chromosome 3N"/>
</dbReference>
<dbReference type="InterPro" id="IPR050258">
    <property type="entry name" value="Leguminous_Lectin"/>
</dbReference>
<reference evidence="5" key="1">
    <citation type="submission" date="2020-05" db="EMBL/GenBank/DDBJ databases">
        <title>WGS assembly of Panicum virgatum.</title>
        <authorList>
            <person name="Lovell J.T."/>
            <person name="Jenkins J."/>
            <person name="Shu S."/>
            <person name="Juenger T.E."/>
            <person name="Schmutz J."/>
        </authorList>
    </citation>
    <scope>NUCLEOTIDE SEQUENCE</scope>
    <source>
        <strain evidence="5">AP13</strain>
    </source>
</reference>
<dbReference type="SUPFAM" id="SSF49899">
    <property type="entry name" value="Concanavalin A-like lectins/glucanases"/>
    <property type="match status" value="1"/>
</dbReference>
<keyword evidence="2" id="KW-0430">Lectin</keyword>
<dbReference type="InterPro" id="IPR013320">
    <property type="entry name" value="ConA-like_dom_sf"/>
</dbReference>
<accession>A0A8T0U6Y6</accession>
<comment type="similarity">
    <text evidence="1">Belongs to the leguminous lectin family.</text>
</comment>
<comment type="caution">
    <text evidence="5">The sequence shown here is derived from an EMBL/GenBank/DDBJ whole genome shotgun (WGS) entry which is preliminary data.</text>
</comment>
<proteinExistence type="inferred from homology"/>
<evidence type="ECO:0000313" key="6">
    <source>
        <dbReference type="Proteomes" id="UP000823388"/>
    </source>
</evidence>
<dbReference type="AlphaFoldDB" id="A0A8T0U6Y6"/>
<sequence>MALIKKVPKTFLLSLAYLLCVATLSHATSLSFSYNFSTPGALTSPDLKYMSNATAAGDRVDLTKNRNWSTGRLAYGRPVQLWDDTGKVASFTSNFTFVIKSLDRSAQGDGMAFFVGTYPPDLPPDSGGGLLGLVSSPFNPDNTDSPAATVAVEFDAFRNEWDPKNTWCHVGVDVNNISSVAYAALPDGCFNGAMSAWVRYDANASRLSVTLRFDDQPGLG</sequence>
<evidence type="ECO:0000256" key="3">
    <source>
        <dbReference type="SAM" id="SignalP"/>
    </source>
</evidence>
<evidence type="ECO:0000313" key="5">
    <source>
        <dbReference type="EMBL" id="KAG2618037.1"/>
    </source>
</evidence>
<dbReference type="EMBL" id="CM029042">
    <property type="protein sequence ID" value="KAG2618037.1"/>
    <property type="molecule type" value="Genomic_DNA"/>
</dbReference>
<dbReference type="PANTHER" id="PTHR32401:SF57">
    <property type="entry name" value="OS08G0334300 PROTEIN"/>
    <property type="match status" value="1"/>
</dbReference>
<feature type="domain" description="Legume lectin" evidence="4">
    <location>
        <begin position="30"/>
        <end position="213"/>
    </location>
</feature>
<feature type="signal peptide" evidence="3">
    <location>
        <begin position="1"/>
        <end position="27"/>
    </location>
</feature>
<dbReference type="Pfam" id="PF00139">
    <property type="entry name" value="Lectin_legB"/>
    <property type="match status" value="1"/>
</dbReference>
<dbReference type="Gene3D" id="2.60.120.200">
    <property type="match status" value="1"/>
</dbReference>
<dbReference type="GO" id="GO:0030246">
    <property type="term" value="F:carbohydrate binding"/>
    <property type="evidence" value="ECO:0007669"/>
    <property type="project" value="UniProtKB-KW"/>
</dbReference>
<dbReference type="CDD" id="cd06899">
    <property type="entry name" value="lectin_legume_LecRK_Arcelin_ConA"/>
    <property type="match status" value="1"/>
</dbReference>
<dbReference type="InterPro" id="IPR001220">
    <property type="entry name" value="Legume_lectin_dom"/>
</dbReference>
<feature type="chain" id="PRO_5035849817" description="Legume lectin domain-containing protein" evidence="3">
    <location>
        <begin position="28"/>
        <end position="220"/>
    </location>
</feature>
<keyword evidence="6" id="KW-1185">Reference proteome</keyword>
<evidence type="ECO:0000256" key="1">
    <source>
        <dbReference type="ARBA" id="ARBA00007606"/>
    </source>
</evidence>
<dbReference type="PANTHER" id="PTHR32401">
    <property type="entry name" value="CONCANAVALIN A-LIKE LECTIN FAMILY PROTEIN"/>
    <property type="match status" value="1"/>
</dbReference>